<evidence type="ECO:0000313" key="1">
    <source>
        <dbReference type="EMBL" id="OXT09373.1"/>
    </source>
</evidence>
<dbReference type="InterPro" id="IPR025374">
    <property type="entry name" value="DUF4364"/>
</dbReference>
<dbReference type="Proteomes" id="UP000215301">
    <property type="component" value="Unassembled WGS sequence"/>
</dbReference>
<dbReference type="SUPFAM" id="SSF46785">
    <property type="entry name" value="Winged helix' DNA-binding domain"/>
    <property type="match status" value="1"/>
</dbReference>
<protein>
    <recommendedName>
        <fullName evidence="3">DUF4364 domain-containing protein</fullName>
    </recommendedName>
</protein>
<dbReference type="EMBL" id="NKHD01000004">
    <property type="protein sequence ID" value="OXT09373.1"/>
    <property type="molecule type" value="Genomic_DNA"/>
</dbReference>
<proteinExistence type="predicted"/>
<accession>A0A231VM89</accession>
<dbReference type="InterPro" id="IPR036390">
    <property type="entry name" value="WH_DNA-bd_sf"/>
</dbReference>
<evidence type="ECO:0008006" key="3">
    <source>
        <dbReference type="Google" id="ProtNLM"/>
    </source>
</evidence>
<sequence>MSYEIQELAENKLIILYILNRIDMPITGEQINRIISDNNLMNYFYLQQYLNELEESNFIKLKENKYVLSEFGLNALKLFFKHIQENIRKKIDEYIVINKEKFKQESQYVATYYKKSDNEFIANLQVIENDIVLIEINLNLVNAQQTKIVCDNWKQKSNDIYSYIIKALTPQK</sequence>
<comment type="caution">
    <text evidence="1">The sequence shown here is derived from an EMBL/GenBank/DDBJ whole genome shotgun (WGS) entry which is preliminary data.</text>
</comment>
<organism evidence="1 2">
    <name type="scientific">Thermoanaerobacterium thermosaccharolyticum</name>
    <name type="common">Clostridium thermosaccharolyticum</name>
    <dbReference type="NCBI Taxonomy" id="1517"/>
    <lineage>
        <taxon>Bacteria</taxon>
        <taxon>Bacillati</taxon>
        <taxon>Bacillota</taxon>
        <taxon>Clostridia</taxon>
        <taxon>Thermoanaerobacterales</taxon>
        <taxon>Thermoanaerobacteraceae</taxon>
        <taxon>Thermoanaerobacterium</taxon>
    </lineage>
</organism>
<dbReference type="Pfam" id="PF14277">
    <property type="entry name" value="DUF4364"/>
    <property type="match status" value="1"/>
</dbReference>
<reference evidence="1 2" key="1">
    <citation type="submission" date="2017-06" db="EMBL/GenBank/DDBJ databases">
        <title>Isolation and characterization of a thermophilic and butanogenic Thermoanaerobacterium thermosaccharolyticum M5 capable of efficient degradation of hemicellulose.</title>
        <authorList>
            <person name="Xin F."/>
            <person name="Jiang Y."/>
        </authorList>
    </citation>
    <scope>NUCLEOTIDE SEQUENCE [LARGE SCALE GENOMIC DNA]</scope>
    <source>
        <strain evidence="1 2">M5</strain>
    </source>
</reference>
<evidence type="ECO:0000313" key="2">
    <source>
        <dbReference type="Proteomes" id="UP000215301"/>
    </source>
</evidence>
<dbReference type="RefSeq" id="WP_094043532.1">
    <property type="nucleotide sequence ID" value="NZ_CP117247.1"/>
</dbReference>
<name>A0A231VM89_THETR</name>
<dbReference type="Gene3D" id="1.10.10.10">
    <property type="entry name" value="Winged helix-like DNA-binding domain superfamily/Winged helix DNA-binding domain"/>
    <property type="match status" value="1"/>
</dbReference>
<gene>
    <name evidence="1" type="ORF">CE561_01635</name>
</gene>
<dbReference type="InterPro" id="IPR036388">
    <property type="entry name" value="WH-like_DNA-bd_sf"/>
</dbReference>
<dbReference type="AlphaFoldDB" id="A0A231VM89"/>